<reference evidence="1 2" key="1">
    <citation type="journal article" date="2017" name="Genome Biol. Evol.">
        <title>Phytophthora megakarya and P. palmivora, closely related causal agents of cacao black pod rot, underwent increases in genome sizes and gene numbers by different mechanisms.</title>
        <authorList>
            <person name="Ali S.S."/>
            <person name="Shao J."/>
            <person name="Lary D.J."/>
            <person name="Kronmiller B."/>
            <person name="Shen D."/>
            <person name="Strem M.D."/>
            <person name="Amoako-Attah I."/>
            <person name="Akrofi A.Y."/>
            <person name="Begoude B.A."/>
            <person name="Ten Hoopen G.M."/>
            <person name="Coulibaly K."/>
            <person name="Kebe B.I."/>
            <person name="Melnick R.L."/>
            <person name="Guiltinan M.J."/>
            <person name="Tyler B.M."/>
            <person name="Meinhardt L.W."/>
            <person name="Bailey B.A."/>
        </authorList>
    </citation>
    <scope>NUCLEOTIDE SEQUENCE [LARGE SCALE GENOMIC DNA]</scope>
    <source>
        <strain evidence="2">sbr112.9</strain>
    </source>
</reference>
<dbReference type="OrthoDB" id="108244at2759"/>
<dbReference type="SUPFAM" id="SSF50729">
    <property type="entry name" value="PH domain-like"/>
    <property type="match status" value="1"/>
</dbReference>
<comment type="caution">
    <text evidence="1">The sequence shown here is derived from an EMBL/GenBank/DDBJ whole genome shotgun (WGS) entry which is preliminary data.</text>
</comment>
<evidence type="ECO:0008006" key="3">
    <source>
        <dbReference type="Google" id="ProtNLM"/>
    </source>
</evidence>
<dbReference type="AlphaFoldDB" id="A0A2P4XMX7"/>
<name>A0A2P4XMX7_9STRA</name>
<sequence length="273" mass="31412">MECPPRKYSMFSQQFFSVGSKESLGLRRSCATFVGVPMTPSISEELQPRGETFCCATPASPRTLREVRQSRDSFLSLSSTVSTVSSRISSPLPQGIRIQGWMYWARREDSAAIEADRFTKVYAVLRNEFLLLYRNNQRPSKDVRPQPLVQIAVASSWRSVDGVLHVEDPYGEEMELHLYERQDYETCRLWGDALEQASELTQAHFSNFDVKVEDLSRGSVYRGTLHDFRLGRESSIRRSVTQMKKFKSWHSLRKFIPARISSRMNYSRTSSPN</sequence>
<protein>
    <recommendedName>
        <fullName evidence="3">PH domain-containing protein</fullName>
    </recommendedName>
</protein>
<evidence type="ECO:0000313" key="1">
    <source>
        <dbReference type="EMBL" id="POM66911.1"/>
    </source>
</evidence>
<organism evidence="1 2">
    <name type="scientific">Phytophthora palmivora</name>
    <dbReference type="NCBI Taxonomy" id="4796"/>
    <lineage>
        <taxon>Eukaryota</taxon>
        <taxon>Sar</taxon>
        <taxon>Stramenopiles</taxon>
        <taxon>Oomycota</taxon>
        <taxon>Peronosporomycetes</taxon>
        <taxon>Peronosporales</taxon>
        <taxon>Peronosporaceae</taxon>
        <taxon>Phytophthora</taxon>
    </lineage>
</organism>
<proteinExistence type="predicted"/>
<evidence type="ECO:0000313" key="2">
    <source>
        <dbReference type="Proteomes" id="UP000237271"/>
    </source>
</evidence>
<gene>
    <name evidence="1" type="ORF">PHPALM_17160</name>
</gene>
<accession>A0A2P4XMX7</accession>
<dbReference type="EMBL" id="NCKW01009506">
    <property type="protein sequence ID" value="POM66911.1"/>
    <property type="molecule type" value="Genomic_DNA"/>
</dbReference>
<keyword evidence="2" id="KW-1185">Reference proteome</keyword>
<dbReference type="Proteomes" id="UP000237271">
    <property type="component" value="Unassembled WGS sequence"/>
</dbReference>